<dbReference type="InterPro" id="IPR039565">
    <property type="entry name" value="BamD-like"/>
</dbReference>
<comment type="similarity">
    <text evidence="4">Belongs to the BamD family.</text>
</comment>
<dbReference type="Proteomes" id="UP000066549">
    <property type="component" value="Chromosome"/>
</dbReference>
<dbReference type="CDD" id="cd15830">
    <property type="entry name" value="BamD"/>
    <property type="match status" value="1"/>
</dbReference>
<evidence type="ECO:0000256" key="3">
    <source>
        <dbReference type="ARBA" id="ARBA00023237"/>
    </source>
</evidence>
<reference evidence="7 8" key="1">
    <citation type="submission" date="2015-03" db="EMBL/GenBank/DDBJ databases">
        <title>Comparative analysis of the OM43 clade including a novel species from Red Sea uncovers genomic and metabolic diversity among marine methylotrophs.</title>
        <authorList>
            <person name="Jimenez-Infante F."/>
            <person name="Ngugi D.K."/>
            <person name="Vinu M."/>
            <person name="Alam I."/>
            <person name="Kamau A."/>
            <person name="Blom J."/>
            <person name="Bajic V.B."/>
            <person name="Stingl U."/>
        </authorList>
    </citation>
    <scope>NUCLEOTIDE SEQUENCE [LARGE SCALE GENOMIC DNA]</scope>
    <source>
        <strain evidence="7 8">MBRSH7</strain>
    </source>
</reference>
<dbReference type="HAMAP" id="MF_00922">
    <property type="entry name" value="OM_assembly_BamD"/>
    <property type="match status" value="1"/>
</dbReference>
<dbReference type="PATRIC" id="fig|1623450.3.peg.1325"/>
<comment type="function">
    <text evidence="4">Part of the outer membrane protein assembly complex, which is involved in assembly and insertion of beta-barrel proteins into the outer membrane.</text>
</comment>
<keyword evidence="2 4" id="KW-0472">Membrane</keyword>
<comment type="subcellular location">
    <subcellularLocation>
        <location evidence="4">Cell outer membrane</location>
    </subcellularLocation>
</comment>
<accession>A0A0H4J0L9</accession>
<dbReference type="GO" id="GO:0043165">
    <property type="term" value="P:Gram-negative-bacterium-type cell outer membrane assembly"/>
    <property type="evidence" value="ECO:0007669"/>
    <property type="project" value="UniProtKB-UniRule"/>
</dbReference>
<proteinExistence type="inferred from homology"/>
<dbReference type="PANTHER" id="PTHR37423:SF2">
    <property type="entry name" value="MEMBRANE-BOUND LYTIC MUREIN TRANSGLYCOSYLASE C"/>
    <property type="match status" value="1"/>
</dbReference>
<keyword evidence="1 4" id="KW-0732">Signal</keyword>
<dbReference type="SUPFAM" id="SSF48452">
    <property type="entry name" value="TPR-like"/>
    <property type="match status" value="1"/>
</dbReference>
<sequence>MISFLLESVLVMFRYLTLFISSIFLAGCFIFGEPTEFDETTGQSPEWIYGKAEAFTDQRDFRKTIDFLEKLIKRYPDNKLIPSARLNLAYAYYKFGQKELSTSTVNQFITLYPSHPSMDYAYYLKGLNLYQERGIINKLTFQDISDRDVNDLKKAFDAFAEVANKFPNSKYSQDSTDRMTYLMNKIAEYDLHVARYYMKRRAYVAALNRAKQVYTNYPESIHVEESLVIQYVAYKELKLKDLEIATKKIIDHNYPENKLALDTQEGTKTWWKFWESLAD</sequence>
<gene>
    <name evidence="4" type="primary">bamD</name>
    <name evidence="7" type="ORF">VI33_06615</name>
</gene>
<name>A0A0H4J0L9_9PROT</name>
<feature type="transmembrane region" description="Helical" evidence="5">
    <location>
        <begin position="12"/>
        <end position="32"/>
    </location>
</feature>
<dbReference type="GO" id="GO:0009279">
    <property type="term" value="C:cell outer membrane"/>
    <property type="evidence" value="ECO:0007669"/>
    <property type="project" value="UniProtKB-SubCell"/>
</dbReference>
<evidence type="ECO:0000256" key="1">
    <source>
        <dbReference type="ARBA" id="ARBA00022729"/>
    </source>
</evidence>
<keyword evidence="5" id="KW-1133">Transmembrane helix</keyword>
<evidence type="ECO:0000259" key="6">
    <source>
        <dbReference type="Pfam" id="PF13525"/>
    </source>
</evidence>
<evidence type="ECO:0000256" key="2">
    <source>
        <dbReference type="ARBA" id="ARBA00023136"/>
    </source>
</evidence>
<dbReference type="EMBL" id="CP011002">
    <property type="protein sequence ID" value="AKO66329.1"/>
    <property type="molecule type" value="Genomic_DNA"/>
</dbReference>
<protein>
    <recommendedName>
        <fullName evidence="4">Outer membrane protein assembly factor BamD</fullName>
    </recommendedName>
</protein>
<dbReference type="AlphaFoldDB" id="A0A0H4J0L9"/>
<dbReference type="Pfam" id="PF13525">
    <property type="entry name" value="YfiO"/>
    <property type="match status" value="1"/>
</dbReference>
<dbReference type="NCBIfam" id="TIGR03302">
    <property type="entry name" value="OM_YfiO"/>
    <property type="match status" value="1"/>
</dbReference>
<evidence type="ECO:0000313" key="8">
    <source>
        <dbReference type="Proteomes" id="UP000066549"/>
    </source>
</evidence>
<dbReference type="InterPro" id="IPR019734">
    <property type="entry name" value="TPR_rpt"/>
</dbReference>
<keyword evidence="3 4" id="KW-0998">Cell outer membrane</keyword>
<evidence type="ECO:0000313" key="7">
    <source>
        <dbReference type="EMBL" id="AKO66329.1"/>
    </source>
</evidence>
<dbReference type="PANTHER" id="PTHR37423">
    <property type="entry name" value="SOLUBLE LYTIC MUREIN TRANSGLYCOSYLASE-RELATED"/>
    <property type="match status" value="1"/>
</dbReference>
<dbReference type="InterPro" id="IPR011990">
    <property type="entry name" value="TPR-like_helical_dom_sf"/>
</dbReference>
<evidence type="ECO:0000256" key="5">
    <source>
        <dbReference type="SAM" id="Phobius"/>
    </source>
</evidence>
<dbReference type="SMART" id="SM00028">
    <property type="entry name" value="TPR"/>
    <property type="match status" value="2"/>
</dbReference>
<dbReference type="Gene3D" id="1.25.40.10">
    <property type="entry name" value="Tetratricopeptide repeat domain"/>
    <property type="match status" value="1"/>
</dbReference>
<evidence type="ECO:0000256" key="4">
    <source>
        <dbReference type="HAMAP-Rule" id="MF_00922"/>
    </source>
</evidence>
<organism evidence="7 8">
    <name type="scientific">Methylophilales bacterium MBRS-H7</name>
    <dbReference type="NCBI Taxonomy" id="1623450"/>
    <lineage>
        <taxon>Bacteria</taxon>
        <taxon>Pseudomonadati</taxon>
        <taxon>Pseudomonadota</taxon>
        <taxon>Betaproteobacteria</taxon>
        <taxon>Nitrosomonadales</taxon>
        <taxon>OM43 clade</taxon>
    </lineage>
</organism>
<dbReference type="GO" id="GO:0051205">
    <property type="term" value="P:protein insertion into membrane"/>
    <property type="evidence" value="ECO:0007669"/>
    <property type="project" value="UniProtKB-UniRule"/>
</dbReference>
<keyword evidence="5" id="KW-0812">Transmembrane</keyword>
<keyword evidence="8" id="KW-1185">Reference proteome</keyword>
<comment type="subunit">
    <text evidence="4">Part of the Bam complex.</text>
</comment>
<dbReference type="InterPro" id="IPR017689">
    <property type="entry name" value="BamD"/>
</dbReference>
<feature type="domain" description="Outer membrane lipoprotein BamD-like" evidence="6">
    <location>
        <begin position="45"/>
        <end position="244"/>
    </location>
</feature>